<dbReference type="InterPro" id="IPR016024">
    <property type="entry name" value="ARM-type_fold"/>
</dbReference>
<keyword evidence="1" id="KW-0472">Membrane</keyword>
<dbReference type="PANTHER" id="PTHR32059:SF0">
    <property type="entry name" value="RAB11-BINDING PROTEIN RELCH"/>
    <property type="match status" value="1"/>
</dbReference>
<protein>
    <submittedName>
        <fullName evidence="2">LisH domain-containing protein</fullName>
    </submittedName>
</protein>
<keyword evidence="1" id="KW-1133">Transmembrane helix</keyword>
<proteinExistence type="predicted"/>
<organism evidence="2 3">
    <name type="scientific">Cinnamomum micranthum f. kanehirae</name>
    <dbReference type="NCBI Taxonomy" id="337451"/>
    <lineage>
        <taxon>Eukaryota</taxon>
        <taxon>Viridiplantae</taxon>
        <taxon>Streptophyta</taxon>
        <taxon>Embryophyta</taxon>
        <taxon>Tracheophyta</taxon>
        <taxon>Spermatophyta</taxon>
        <taxon>Magnoliopsida</taxon>
        <taxon>Magnoliidae</taxon>
        <taxon>Laurales</taxon>
        <taxon>Lauraceae</taxon>
        <taxon>Cinnamomum</taxon>
    </lineage>
</organism>
<dbReference type="OrthoDB" id="1695393at2759"/>
<dbReference type="GO" id="GO:0005802">
    <property type="term" value="C:trans-Golgi network"/>
    <property type="evidence" value="ECO:0007669"/>
    <property type="project" value="InterPro"/>
</dbReference>
<dbReference type="GO" id="GO:0032367">
    <property type="term" value="P:intracellular cholesterol transport"/>
    <property type="evidence" value="ECO:0007669"/>
    <property type="project" value="InterPro"/>
</dbReference>
<dbReference type="SUPFAM" id="SSF48371">
    <property type="entry name" value="ARM repeat"/>
    <property type="match status" value="1"/>
</dbReference>
<evidence type="ECO:0000313" key="2">
    <source>
        <dbReference type="EMBL" id="RWR72218.1"/>
    </source>
</evidence>
<evidence type="ECO:0000256" key="1">
    <source>
        <dbReference type="SAM" id="Phobius"/>
    </source>
</evidence>
<dbReference type="AlphaFoldDB" id="A0A3S3N3U0"/>
<sequence length="331" mass="38273">MMLKCPQELIPLIMCAIERHPDSNTRDSLTHTLFNLIKRPDEKAETAMLFTSIYLWKKSDAKLYPFSFQACVSLAKNIGEMRTESELLPQCWEQINHQIEERRLLVAQSCGELAEFVRPEIRDSLIFIHCATTDRGFGNSCARGLLLITWRCCFLSSQIWTNISSAVPLFQELKISVDSHLRVLGERERWNIEVLLRMLTELFPFVHRKAIETCPFTSVATSESGKFILSLSMLEMYAGYARFSRTLLFFVGMGIFIVTGRLLENSYSIFYLLLVLFFPPFGALNRGHFEWPAFEWMHMDCFPDLIQLACLLPQKEDNLRTQTTKFSAVCF</sequence>
<gene>
    <name evidence="2" type="ORF">CKAN_00043000</name>
</gene>
<keyword evidence="1" id="KW-0812">Transmembrane</keyword>
<dbReference type="InterPro" id="IPR040362">
    <property type="entry name" value="RELCH"/>
</dbReference>
<dbReference type="Proteomes" id="UP000283530">
    <property type="component" value="Unassembled WGS sequence"/>
</dbReference>
<dbReference type="GO" id="GO:0055037">
    <property type="term" value="C:recycling endosome"/>
    <property type="evidence" value="ECO:0007669"/>
    <property type="project" value="TreeGrafter"/>
</dbReference>
<evidence type="ECO:0000313" key="3">
    <source>
        <dbReference type="Proteomes" id="UP000283530"/>
    </source>
</evidence>
<dbReference type="PANTHER" id="PTHR32059">
    <property type="entry name" value="RAB11-BINDING PROTEIN RELCH"/>
    <property type="match status" value="1"/>
</dbReference>
<dbReference type="EMBL" id="QPKB01000001">
    <property type="protein sequence ID" value="RWR72218.1"/>
    <property type="molecule type" value="Genomic_DNA"/>
</dbReference>
<feature type="transmembrane region" description="Helical" evidence="1">
    <location>
        <begin position="269"/>
        <end position="289"/>
    </location>
</feature>
<reference evidence="2 3" key="1">
    <citation type="journal article" date="2019" name="Nat. Plants">
        <title>Stout camphor tree genome fills gaps in understanding of flowering plant genome evolution.</title>
        <authorList>
            <person name="Chaw S.M."/>
            <person name="Liu Y.C."/>
            <person name="Wu Y.W."/>
            <person name="Wang H.Y."/>
            <person name="Lin C.I."/>
            <person name="Wu C.S."/>
            <person name="Ke H.M."/>
            <person name="Chang L.Y."/>
            <person name="Hsu C.Y."/>
            <person name="Yang H.T."/>
            <person name="Sudianto E."/>
            <person name="Hsu M.H."/>
            <person name="Wu K.P."/>
            <person name="Wang L.N."/>
            <person name="Leebens-Mack J.H."/>
            <person name="Tsai I.J."/>
        </authorList>
    </citation>
    <scope>NUCLEOTIDE SEQUENCE [LARGE SCALE GENOMIC DNA]</scope>
    <source>
        <strain evidence="3">cv. Chaw 1501</strain>
        <tissue evidence="2">Young leaves</tissue>
    </source>
</reference>
<feature type="transmembrane region" description="Helical" evidence="1">
    <location>
        <begin position="246"/>
        <end position="263"/>
    </location>
</feature>
<name>A0A3S3N3U0_9MAGN</name>
<dbReference type="STRING" id="337451.A0A3S3N3U0"/>
<comment type="caution">
    <text evidence="2">The sequence shown here is derived from an EMBL/GenBank/DDBJ whole genome shotgun (WGS) entry which is preliminary data.</text>
</comment>
<accession>A0A3S3N3U0</accession>
<keyword evidence="3" id="KW-1185">Reference proteome</keyword>